<feature type="compositionally biased region" description="Polar residues" evidence="2">
    <location>
        <begin position="280"/>
        <end position="304"/>
    </location>
</feature>
<feature type="compositionally biased region" description="Polar residues" evidence="2">
    <location>
        <begin position="970"/>
        <end position="986"/>
    </location>
</feature>
<evidence type="ECO:0000256" key="2">
    <source>
        <dbReference type="SAM" id="MobiDB-lite"/>
    </source>
</evidence>
<feature type="region of interest" description="Disordered" evidence="2">
    <location>
        <begin position="251"/>
        <end position="386"/>
    </location>
</feature>
<feature type="region of interest" description="Disordered" evidence="2">
    <location>
        <begin position="1004"/>
        <end position="1032"/>
    </location>
</feature>
<feature type="compositionally biased region" description="Polar residues" evidence="2">
    <location>
        <begin position="354"/>
        <end position="384"/>
    </location>
</feature>
<gene>
    <name evidence="3" type="ORF">J3R30DRAFT_3704752</name>
</gene>
<feature type="coiled-coil region" evidence="1">
    <location>
        <begin position="631"/>
        <end position="780"/>
    </location>
</feature>
<feature type="region of interest" description="Disordered" evidence="2">
    <location>
        <begin position="176"/>
        <end position="231"/>
    </location>
</feature>
<protein>
    <submittedName>
        <fullName evidence="3">Uncharacterized protein</fullName>
    </submittedName>
</protein>
<feature type="region of interest" description="Disordered" evidence="2">
    <location>
        <begin position="823"/>
        <end position="852"/>
    </location>
</feature>
<comment type="caution">
    <text evidence="3">The sequence shown here is derived from an EMBL/GenBank/DDBJ whole genome shotgun (WGS) entry which is preliminary data.</text>
</comment>
<dbReference type="Proteomes" id="UP001150266">
    <property type="component" value="Unassembled WGS sequence"/>
</dbReference>
<evidence type="ECO:0000313" key="3">
    <source>
        <dbReference type="EMBL" id="KAJ4476212.1"/>
    </source>
</evidence>
<name>A0A9W9A8I6_9AGAR</name>
<feature type="compositionally biased region" description="Polar residues" evidence="2">
    <location>
        <begin position="45"/>
        <end position="62"/>
    </location>
</feature>
<feature type="compositionally biased region" description="Polar residues" evidence="2">
    <location>
        <begin position="462"/>
        <end position="477"/>
    </location>
</feature>
<sequence length="1126" mass="119672">MSTLSSSRANSSKNKVGAGNMSNASGSTGGRTGIPTLRSLRTLFAPTSSQAKSIQVSPSRPSLNLPAPRPSMNLMPSRSSLNIHSGGNDTSSSTSSLGVVRRSMTLGRKGEDRSSSRDSRDIAKYKQGGGESDAVMDIRPSSPNITDGGGVDLSTIVEADTSGVSGISLAESLSKHLPALPPSDSPPPSDFHSPSPTPSFSPSPSPKPRSASASVSSLHLPRSPSSIHAQVHSALQVDPALAALLSPNNLPSSSFSPGSESASSSPGASGFLLSTKTNDKTTSSLHPQHASTPHASLRIKNSSHLGLIRPSYIRSPSSDDSRSSGASISRLGSSTSASRLGTSMSTFASASATPGRQISSTPRIRTRSMSVDEQSPRHTSSATFIANRRNPSFLARRENYIAHTRSLSQFGDHDITQSETDDVPPFSQRKAHQRPPLTEWLGPRTAKAFKAAGLLASQSNDFVSNSSRQSQSQFEPNSLSLSAPSSPMRPRFRPTSSYASDISHSPDSPSPSQPFPSHAHTPHPRSSSAAASAISARSGGSVRSASIRSGSVRSASTAPTSLSTSISPSGPAQAARDYLMQSQNQHSSSTLNLPTSTSFTSSASVAGASPSEVQLLKDQHSVETSALLAALSDAQRTIRVLRLENVELREALTLAENKQDSWERDRLHLKSQLEEADARLEEARSRKLEDSKLKGEIKLMRNVKTQLESRLDEAEVRVMQAEGNLCVMNEIKSTNHKLRQALHGALREKARVEAEAELRAEGALRRIEQLEDALAEASGAIGATLGMAPSEMEPGSSITNDNSFIIDNGTLDLLSSQLGFRGKTKSRTYSDSSPPSSSSSSRPPSIFPLPPENMTLLMHEEADGVTGMGERSAFSELNDTSSFEIGRVQSNKNLRAGLAKSTGDAEQLDLDASEFKWRQSIDMPIMRGRSSASGTKSILEPCYATSASNSKLGMSTVQPRPSDDHHYPSHNPSSSRLTHSISSNPPLYSEYEHKDEALVGNTTFYDDESTEGDSIISEDDSHLLDSDPDPTVRAHLYPSSPLRASSLSRFVSANESYPSPLKLETTASNLKARAGVEPGNEDDDATTSFEGTGTPGSPGSLLWMHPLDERHLGDLNGSMDSLRLGG</sequence>
<keyword evidence="1" id="KW-0175">Coiled coil</keyword>
<feature type="compositionally biased region" description="Low complexity" evidence="2">
    <location>
        <begin position="830"/>
        <end position="844"/>
    </location>
</feature>
<feature type="region of interest" description="Disordered" evidence="2">
    <location>
        <begin position="462"/>
        <end position="604"/>
    </location>
</feature>
<feature type="compositionally biased region" description="Low complexity" evidence="2">
    <location>
        <begin position="525"/>
        <end position="572"/>
    </location>
</feature>
<feature type="compositionally biased region" description="Low complexity" evidence="2">
    <location>
        <begin position="323"/>
        <end position="353"/>
    </location>
</feature>
<organism evidence="3 4">
    <name type="scientific">Lentinula aciculospora</name>
    <dbReference type="NCBI Taxonomy" id="153920"/>
    <lineage>
        <taxon>Eukaryota</taxon>
        <taxon>Fungi</taxon>
        <taxon>Dikarya</taxon>
        <taxon>Basidiomycota</taxon>
        <taxon>Agaricomycotina</taxon>
        <taxon>Agaricomycetes</taxon>
        <taxon>Agaricomycetidae</taxon>
        <taxon>Agaricales</taxon>
        <taxon>Marasmiineae</taxon>
        <taxon>Omphalotaceae</taxon>
        <taxon>Lentinula</taxon>
    </lineage>
</organism>
<reference evidence="3" key="1">
    <citation type="submission" date="2022-08" db="EMBL/GenBank/DDBJ databases">
        <title>A Global Phylogenomic Analysis of the Shiitake Genus Lentinula.</title>
        <authorList>
            <consortium name="DOE Joint Genome Institute"/>
            <person name="Sierra-Patev S."/>
            <person name="Min B."/>
            <person name="Naranjo-Ortiz M."/>
            <person name="Looney B."/>
            <person name="Konkel Z."/>
            <person name="Slot J.C."/>
            <person name="Sakamoto Y."/>
            <person name="Steenwyk J.L."/>
            <person name="Rokas A."/>
            <person name="Carro J."/>
            <person name="Camarero S."/>
            <person name="Ferreira P."/>
            <person name="Molpeceres G."/>
            <person name="Ruiz-Duenas F.J."/>
            <person name="Serrano A."/>
            <person name="Henrissat B."/>
            <person name="Drula E."/>
            <person name="Hughes K.W."/>
            <person name="Mata J.L."/>
            <person name="Ishikawa N.K."/>
            <person name="Vargas-Isla R."/>
            <person name="Ushijima S."/>
            <person name="Smith C.A."/>
            <person name="Ahrendt S."/>
            <person name="Andreopoulos W."/>
            <person name="He G."/>
            <person name="Labutti K."/>
            <person name="Lipzen A."/>
            <person name="Ng V."/>
            <person name="Riley R."/>
            <person name="Sandor L."/>
            <person name="Barry K."/>
            <person name="Martinez A.T."/>
            <person name="Xiao Y."/>
            <person name="Gibbons J.G."/>
            <person name="Terashima K."/>
            <person name="Grigoriev I.V."/>
            <person name="Hibbett D.S."/>
        </authorList>
    </citation>
    <scope>NUCLEOTIDE SEQUENCE</scope>
    <source>
        <strain evidence="3">JLM2183</strain>
    </source>
</reference>
<feature type="compositionally biased region" description="Pro residues" evidence="2">
    <location>
        <begin position="179"/>
        <end position="207"/>
    </location>
</feature>
<evidence type="ECO:0000256" key="1">
    <source>
        <dbReference type="SAM" id="Coils"/>
    </source>
</evidence>
<evidence type="ECO:0000313" key="4">
    <source>
        <dbReference type="Proteomes" id="UP001150266"/>
    </source>
</evidence>
<keyword evidence="4" id="KW-1185">Reference proteome</keyword>
<feature type="compositionally biased region" description="Low complexity" evidence="2">
    <location>
        <begin position="208"/>
        <end position="221"/>
    </location>
</feature>
<dbReference type="AlphaFoldDB" id="A0A9W9A8I6"/>
<feature type="compositionally biased region" description="Polar residues" evidence="2">
    <location>
        <begin position="950"/>
        <end position="959"/>
    </location>
</feature>
<dbReference type="EMBL" id="JAOTPV010000012">
    <property type="protein sequence ID" value="KAJ4476212.1"/>
    <property type="molecule type" value="Genomic_DNA"/>
</dbReference>
<feature type="region of interest" description="Disordered" evidence="2">
    <location>
        <begin position="411"/>
        <end position="433"/>
    </location>
</feature>
<feature type="compositionally biased region" description="Low complexity" evidence="2">
    <location>
        <begin position="251"/>
        <end position="274"/>
    </location>
</feature>
<feature type="compositionally biased region" description="Basic and acidic residues" evidence="2">
    <location>
        <begin position="108"/>
        <end position="124"/>
    </location>
</feature>
<feature type="compositionally biased region" description="Polar residues" evidence="2">
    <location>
        <begin position="1"/>
        <end position="26"/>
    </location>
</feature>
<feature type="region of interest" description="Disordered" evidence="2">
    <location>
        <begin position="1"/>
        <end position="151"/>
    </location>
</feature>
<feature type="compositionally biased region" description="Polar residues" evidence="2">
    <location>
        <begin position="74"/>
        <end position="89"/>
    </location>
</feature>
<feature type="compositionally biased region" description="Polar residues" evidence="2">
    <location>
        <begin position="1086"/>
        <end position="1097"/>
    </location>
</feature>
<dbReference type="OrthoDB" id="3216045at2759"/>
<feature type="compositionally biased region" description="Low complexity" evidence="2">
    <location>
        <begin position="587"/>
        <end position="604"/>
    </location>
</feature>
<accession>A0A9W9A8I6</accession>
<feature type="region of interest" description="Disordered" evidence="2">
    <location>
        <begin position="1074"/>
        <end position="1102"/>
    </location>
</feature>
<proteinExistence type="predicted"/>
<feature type="region of interest" description="Disordered" evidence="2">
    <location>
        <begin position="950"/>
        <end position="988"/>
    </location>
</feature>